<protein>
    <submittedName>
        <fullName evidence="1">Uncharacterized protein</fullName>
    </submittedName>
</protein>
<dbReference type="AlphaFoldDB" id="A0A4C1TUG8"/>
<comment type="caution">
    <text evidence="1">The sequence shown here is derived from an EMBL/GenBank/DDBJ whole genome shotgun (WGS) entry which is preliminary data.</text>
</comment>
<sequence>MSSYSDSSEEDLSRFKDVVDDSFLETIGAKQDISKTQSVSERYLPKSGHYNDVSVGHDTQRIIGNKLSALIQKKIEFVNTPLKVVRHKVKGGVKLFKTSENYLTCQEVTDTETLEHNEKFKKFKRKRRRIDDCLELDENGIGKNQIIHYKWGRCTVKA</sequence>
<evidence type="ECO:0000313" key="2">
    <source>
        <dbReference type="Proteomes" id="UP000299102"/>
    </source>
</evidence>
<reference evidence="1 2" key="1">
    <citation type="journal article" date="2019" name="Commun. Biol.">
        <title>The bagworm genome reveals a unique fibroin gene that provides high tensile strength.</title>
        <authorList>
            <person name="Kono N."/>
            <person name="Nakamura H."/>
            <person name="Ohtoshi R."/>
            <person name="Tomita M."/>
            <person name="Numata K."/>
            <person name="Arakawa K."/>
        </authorList>
    </citation>
    <scope>NUCLEOTIDE SEQUENCE [LARGE SCALE GENOMIC DNA]</scope>
</reference>
<gene>
    <name evidence="1" type="ORF">EVAR_8638_1</name>
</gene>
<proteinExistence type="predicted"/>
<keyword evidence="2" id="KW-1185">Reference proteome</keyword>
<accession>A0A4C1TUG8</accession>
<dbReference type="Proteomes" id="UP000299102">
    <property type="component" value="Unassembled WGS sequence"/>
</dbReference>
<organism evidence="1 2">
    <name type="scientific">Eumeta variegata</name>
    <name type="common">Bagworm moth</name>
    <name type="synonym">Eumeta japonica</name>
    <dbReference type="NCBI Taxonomy" id="151549"/>
    <lineage>
        <taxon>Eukaryota</taxon>
        <taxon>Metazoa</taxon>
        <taxon>Ecdysozoa</taxon>
        <taxon>Arthropoda</taxon>
        <taxon>Hexapoda</taxon>
        <taxon>Insecta</taxon>
        <taxon>Pterygota</taxon>
        <taxon>Neoptera</taxon>
        <taxon>Endopterygota</taxon>
        <taxon>Lepidoptera</taxon>
        <taxon>Glossata</taxon>
        <taxon>Ditrysia</taxon>
        <taxon>Tineoidea</taxon>
        <taxon>Psychidae</taxon>
        <taxon>Oiketicinae</taxon>
        <taxon>Eumeta</taxon>
    </lineage>
</organism>
<dbReference type="OrthoDB" id="8196889at2759"/>
<evidence type="ECO:0000313" key="1">
    <source>
        <dbReference type="EMBL" id="GBP17640.1"/>
    </source>
</evidence>
<dbReference type="EMBL" id="BGZK01000089">
    <property type="protein sequence ID" value="GBP17640.1"/>
    <property type="molecule type" value="Genomic_DNA"/>
</dbReference>
<name>A0A4C1TUG8_EUMVA</name>